<dbReference type="Pfam" id="PF00485">
    <property type="entry name" value="PRK"/>
    <property type="match status" value="1"/>
</dbReference>
<feature type="binding site" evidence="14">
    <location>
        <begin position="92"/>
        <end position="99"/>
    </location>
    <ligand>
        <name>ATP</name>
        <dbReference type="ChEBI" id="CHEBI:30616"/>
    </ligand>
</feature>
<evidence type="ECO:0000256" key="10">
    <source>
        <dbReference type="ARBA" id="ARBA00022777"/>
    </source>
</evidence>
<proteinExistence type="inferred from homology"/>
<keyword evidence="8 14" id="KW-0808">Transferase</keyword>
<evidence type="ECO:0000256" key="6">
    <source>
        <dbReference type="ARBA" id="ARBA00015080"/>
    </source>
</evidence>
<evidence type="ECO:0000256" key="4">
    <source>
        <dbReference type="ARBA" id="ARBA00006087"/>
    </source>
</evidence>
<evidence type="ECO:0000256" key="8">
    <source>
        <dbReference type="ARBA" id="ARBA00022679"/>
    </source>
</evidence>
<evidence type="ECO:0000259" key="16">
    <source>
        <dbReference type="Pfam" id="PF00485"/>
    </source>
</evidence>
<gene>
    <name evidence="14" type="primary">coaA</name>
    <name evidence="17" type="ORF">EV690_1343</name>
</gene>
<dbReference type="Proteomes" id="UP000295565">
    <property type="component" value="Unassembled WGS sequence"/>
</dbReference>
<comment type="subcellular location">
    <subcellularLocation>
        <location evidence="2 14 15">Cytoplasm</location>
    </subcellularLocation>
</comment>
<comment type="similarity">
    <text evidence="4 14 15">Belongs to the prokaryotic pantothenate kinase family.</text>
</comment>
<evidence type="ECO:0000256" key="14">
    <source>
        <dbReference type="HAMAP-Rule" id="MF_00215"/>
    </source>
</evidence>
<dbReference type="EMBL" id="SMGD01000012">
    <property type="protein sequence ID" value="TCK57655.1"/>
    <property type="molecule type" value="Genomic_DNA"/>
</dbReference>
<comment type="catalytic activity">
    <reaction evidence="1 14 15">
        <text>(R)-pantothenate + ATP = (R)-4'-phosphopantothenate + ADP + H(+)</text>
        <dbReference type="Rhea" id="RHEA:16373"/>
        <dbReference type="ChEBI" id="CHEBI:10986"/>
        <dbReference type="ChEBI" id="CHEBI:15378"/>
        <dbReference type="ChEBI" id="CHEBI:29032"/>
        <dbReference type="ChEBI" id="CHEBI:30616"/>
        <dbReference type="ChEBI" id="CHEBI:456216"/>
        <dbReference type="EC" id="2.7.1.33"/>
    </reaction>
</comment>
<evidence type="ECO:0000256" key="3">
    <source>
        <dbReference type="ARBA" id="ARBA00005225"/>
    </source>
</evidence>
<keyword evidence="9 14" id="KW-0547">Nucleotide-binding</keyword>
<keyword evidence="12 14" id="KW-0173">Coenzyme A biosynthesis</keyword>
<dbReference type="GO" id="GO:0005524">
    <property type="term" value="F:ATP binding"/>
    <property type="evidence" value="ECO:0007669"/>
    <property type="project" value="UniProtKB-UniRule"/>
</dbReference>
<evidence type="ECO:0000256" key="12">
    <source>
        <dbReference type="ARBA" id="ARBA00022993"/>
    </source>
</evidence>
<evidence type="ECO:0000313" key="17">
    <source>
        <dbReference type="EMBL" id="TCK57655.1"/>
    </source>
</evidence>
<dbReference type="PANTHER" id="PTHR10285">
    <property type="entry name" value="URIDINE KINASE"/>
    <property type="match status" value="1"/>
</dbReference>
<dbReference type="InterPro" id="IPR004566">
    <property type="entry name" value="PanK"/>
</dbReference>
<dbReference type="GO" id="GO:0005737">
    <property type="term" value="C:cytoplasm"/>
    <property type="evidence" value="ECO:0007669"/>
    <property type="project" value="UniProtKB-SubCell"/>
</dbReference>
<evidence type="ECO:0000256" key="11">
    <source>
        <dbReference type="ARBA" id="ARBA00022840"/>
    </source>
</evidence>
<dbReference type="HAMAP" id="MF_00215">
    <property type="entry name" value="Pantothen_kinase_1"/>
    <property type="match status" value="1"/>
</dbReference>
<evidence type="ECO:0000256" key="1">
    <source>
        <dbReference type="ARBA" id="ARBA00001206"/>
    </source>
</evidence>
<accession>A0A4R1K128</accession>
<evidence type="ECO:0000256" key="13">
    <source>
        <dbReference type="ARBA" id="ARBA00032866"/>
    </source>
</evidence>
<evidence type="ECO:0000256" key="5">
    <source>
        <dbReference type="ARBA" id="ARBA00012102"/>
    </source>
</evidence>
<protein>
    <recommendedName>
        <fullName evidence="6 14">Pantothenate kinase</fullName>
        <ecNumber evidence="5 14">2.7.1.33</ecNumber>
    </recommendedName>
    <alternativeName>
        <fullName evidence="13 14">Pantothenic acid kinase</fullName>
    </alternativeName>
</protein>
<dbReference type="CDD" id="cd02025">
    <property type="entry name" value="PanK"/>
    <property type="match status" value="1"/>
</dbReference>
<keyword evidence="11 14" id="KW-0067">ATP-binding</keyword>
<name>A0A4R1K128_9GAMM</name>
<comment type="caution">
    <text evidence="17">The sequence shown here is derived from an EMBL/GenBank/DDBJ whole genome shotgun (WGS) entry which is preliminary data.</text>
</comment>
<reference evidence="17 18" key="1">
    <citation type="submission" date="2019-03" db="EMBL/GenBank/DDBJ databases">
        <title>Genomic Encyclopedia of Type Strains, Phase IV (KMG-IV): sequencing the most valuable type-strain genomes for metagenomic binning, comparative biology and taxonomic classification.</title>
        <authorList>
            <person name="Goeker M."/>
        </authorList>
    </citation>
    <scope>NUCLEOTIDE SEQUENCE [LARGE SCALE GENOMIC DNA]</scope>
    <source>
        <strain evidence="17 18">DSM 18577</strain>
    </source>
</reference>
<organism evidence="17 18">
    <name type="scientific">Celerinatantimonas diazotrophica</name>
    <dbReference type="NCBI Taxonomy" id="412034"/>
    <lineage>
        <taxon>Bacteria</taxon>
        <taxon>Pseudomonadati</taxon>
        <taxon>Pseudomonadota</taxon>
        <taxon>Gammaproteobacteria</taxon>
        <taxon>Celerinatantimonadaceae</taxon>
        <taxon>Celerinatantimonas</taxon>
    </lineage>
</organism>
<sequence length="312" mass="36164">MFEEQQLRSYLTFDRPSWSRLRNSVPLTLTEGELQGLRGINEAISLEEVRDTYLPLSRLVNLYVKSRQDRRKVTGEFLGHSHKIPFFIGIAGSVAVGKSTTARILQALLDRWSEHPKVALVTTDGFLYPNAELKKRDIMHRKGFPESYDVRTLIKFMADVKAGQRQVKAPVYSHVTYDIMPNQHRVVDQPDILILEGLNVLQANPTDDAGVRRFVSDYLDFSIYVDAEIEQLEQWYIQRFLTFRKGAFSDPNSYFNHYANLNDEEAVRVAREIWRSINLVNLKDNILHTRNKADLILHKGASHRMEQVLLRH</sequence>
<evidence type="ECO:0000256" key="9">
    <source>
        <dbReference type="ARBA" id="ARBA00022741"/>
    </source>
</evidence>
<dbReference type="InterPro" id="IPR006083">
    <property type="entry name" value="PRK/URK"/>
</dbReference>
<dbReference type="InterPro" id="IPR027417">
    <property type="entry name" value="P-loop_NTPase"/>
</dbReference>
<dbReference type="UniPathway" id="UPA00241">
    <property type="reaction ID" value="UER00352"/>
</dbReference>
<keyword evidence="7 14" id="KW-0963">Cytoplasm</keyword>
<dbReference type="NCBIfam" id="TIGR00554">
    <property type="entry name" value="panK_bact"/>
    <property type="match status" value="1"/>
</dbReference>
<evidence type="ECO:0000256" key="15">
    <source>
        <dbReference type="RuleBase" id="RU003530"/>
    </source>
</evidence>
<dbReference type="OrthoDB" id="1550976at2"/>
<dbReference type="RefSeq" id="WP_131912210.1">
    <property type="nucleotide sequence ID" value="NZ_OU594967.1"/>
</dbReference>
<keyword evidence="10 14" id="KW-0418">Kinase</keyword>
<dbReference type="SUPFAM" id="SSF52540">
    <property type="entry name" value="P-loop containing nucleoside triphosphate hydrolases"/>
    <property type="match status" value="1"/>
</dbReference>
<dbReference type="FunFam" id="3.40.50.300:FF:000242">
    <property type="entry name" value="Pantothenate kinase"/>
    <property type="match status" value="1"/>
</dbReference>
<evidence type="ECO:0000313" key="18">
    <source>
        <dbReference type="Proteomes" id="UP000295565"/>
    </source>
</evidence>
<dbReference type="PIRSF" id="PIRSF000545">
    <property type="entry name" value="Pantothenate_kin"/>
    <property type="match status" value="1"/>
</dbReference>
<dbReference type="AlphaFoldDB" id="A0A4R1K128"/>
<feature type="domain" description="Phosphoribulokinase/uridine kinase" evidence="16">
    <location>
        <begin position="87"/>
        <end position="239"/>
    </location>
</feature>
<dbReference type="EC" id="2.7.1.33" evidence="5 14"/>
<evidence type="ECO:0000256" key="7">
    <source>
        <dbReference type="ARBA" id="ARBA00022490"/>
    </source>
</evidence>
<keyword evidence="18" id="KW-1185">Reference proteome</keyword>
<dbReference type="GO" id="GO:0004594">
    <property type="term" value="F:pantothenate kinase activity"/>
    <property type="evidence" value="ECO:0007669"/>
    <property type="project" value="UniProtKB-UniRule"/>
</dbReference>
<comment type="pathway">
    <text evidence="3 14 15">Cofactor biosynthesis; coenzyme A biosynthesis; CoA from (R)-pantothenate: step 1/5.</text>
</comment>
<dbReference type="Gene3D" id="3.40.50.300">
    <property type="entry name" value="P-loop containing nucleotide triphosphate hydrolases"/>
    <property type="match status" value="1"/>
</dbReference>
<evidence type="ECO:0000256" key="2">
    <source>
        <dbReference type="ARBA" id="ARBA00004496"/>
    </source>
</evidence>
<dbReference type="GO" id="GO:0015937">
    <property type="term" value="P:coenzyme A biosynthetic process"/>
    <property type="evidence" value="ECO:0007669"/>
    <property type="project" value="UniProtKB-UniRule"/>
</dbReference>